<feature type="compositionally biased region" description="Acidic residues" evidence="1">
    <location>
        <begin position="263"/>
        <end position="272"/>
    </location>
</feature>
<gene>
    <name evidence="2" type="primary">WBGene00093465</name>
</gene>
<accession>A0A8R1U4K9</accession>
<reference evidence="2" key="2">
    <citation type="submission" date="2022-06" db="UniProtKB">
        <authorList>
            <consortium name="EnsemblMetazoa"/>
        </authorList>
    </citation>
    <scope>IDENTIFICATION</scope>
    <source>
        <strain evidence="2">PS312</strain>
    </source>
</reference>
<keyword evidence="3" id="KW-1185">Reference proteome</keyword>
<feature type="region of interest" description="Disordered" evidence="1">
    <location>
        <begin position="246"/>
        <end position="293"/>
    </location>
</feature>
<feature type="region of interest" description="Disordered" evidence="1">
    <location>
        <begin position="91"/>
        <end position="151"/>
    </location>
</feature>
<name>A0A2A6C917_PRIPA</name>
<dbReference type="EnsemblMetazoa" id="PPA03911.1">
    <property type="protein sequence ID" value="PPA03911.1"/>
    <property type="gene ID" value="WBGene00093465"/>
</dbReference>
<sequence length="531" mass="59745">MLLAKANSFEAYSALPQIEYLKIFLSDTVATKLLTFTQLGLRSLTVNETRALAMAITQTLSSTTDNRGHEIGQDPLRLREKTNHQYELTDFRAPEAPRHSTSHTPIPSSILPAASLSNGDVTETSVPELTTKASTSADKEKKTMQCARPDDVDDPLSMTLIAKLWAEDSRAIDAAKSTRDDDEECERPRCVERKKKLQNTLDGSAEDARRNHQWEMRMQREKDEMQTTIKQLREDNALLLQQLQQLQQRDETAEDGGEMREPEEGEMVDNGDDAWMHDDLGGDENDGLDDGAAIDDDVHRERREQEREEEEDPAWLITEDPHAPADDDLDGRRNGMGRNDMFVLSAGSAISFPRDTPSPALSPISHKSVRAHSPIPRPPSIRRLVANARKRIQRLKKHNNKAWDTKAAGPELRKEWKSMAIKLGKRHAKLAKVGAVAIARLPIRLKGIPAVQQQQLKEFSLSTQLLIRGYERLVRLAELYAAEVTTQGKRRPVQTETAAMASLRARFSARCDGHLYAVGIWEKMVAMLPQY</sequence>
<accession>A0A2A6C917</accession>
<feature type="compositionally biased region" description="Acidic residues" evidence="1">
    <location>
        <begin position="281"/>
        <end position="293"/>
    </location>
</feature>
<dbReference type="AlphaFoldDB" id="A0A2A6C917"/>
<feature type="compositionally biased region" description="Polar residues" evidence="1">
    <location>
        <begin position="115"/>
        <end position="136"/>
    </location>
</feature>
<organism evidence="2 3">
    <name type="scientific">Pristionchus pacificus</name>
    <name type="common">Parasitic nematode worm</name>
    <dbReference type="NCBI Taxonomy" id="54126"/>
    <lineage>
        <taxon>Eukaryota</taxon>
        <taxon>Metazoa</taxon>
        <taxon>Ecdysozoa</taxon>
        <taxon>Nematoda</taxon>
        <taxon>Chromadorea</taxon>
        <taxon>Rhabditida</taxon>
        <taxon>Rhabditina</taxon>
        <taxon>Diplogasteromorpha</taxon>
        <taxon>Diplogasteroidea</taxon>
        <taxon>Neodiplogasteridae</taxon>
        <taxon>Pristionchus</taxon>
    </lineage>
</organism>
<dbReference type="Proteomes" id="UP000005239">
    <property type="component" value="Unassembled WGS sequence"/>
</dbReference>
<evidence type="ECO:0000313" key="2">
    <source>
        <dbReference type="EnsemblMetazoa" id="PPA03911.1"/>
    </source>
</evidence>
<evidence type="ECO:0000256" key="1">
    <source>
        <dbReference type="SAM" id="MobiDB-lite"/>
    </source>
</evidence>
<evidence type="ECO:0000313" key="3">
    <source>
        <dbReference type="Proteomes" id="UP000005239"/>
    </source>
</evidence>
<reference evidence="3" key="1">
    <citation type="journal article" date="2008" name="Nat. Genet.">
        <title>The Pristionchus pacificus genome provides a unique perspective on nematode lifestyle and parasitism.</title>
        <authorList>
            <person name="Dieterich C."/>
            <person name="Clifton S.W."/>
            <person name="Schuster L.N."/>
            <person name="Chinwalla A."/>
            <person name="Delehaunty K."/>
            <person name="Dinkelacker I."/>
            <person name="Fulton L."/>
            <person name="Fulton R."/>
            <person name="Godfrey J."/>
            <person name="Minx P."/>
            <person name="Mitreva M."/>
            <person name="Roeseler W."/>
            <person name="Tian H."/>
            <person name="Witte H."/>
            <person name="Yang S.P."/>
            <person name="Wilson R.K."/>
            <person name="Sommer R.J."/>
        </authorList>
    </citation>
    <scope>NUCLEOTIDE SEQUENCE [LARGE SCALE GENOMIC DNA]</scope>
    <source>
        <strain evidence="3">PS312</strain>
    </source>
</reference>
<proteinExistence type="predicted"/>
<protein>
    <submittedName>
        <fullName evidence="2">Uncharacterized protein</fullName>
    </submittedName>
</protein>